<protein>
    <submittedName>
        <fullName evidence="1">Uncharacterized protein</fullName>
    </submittedName>
</protein>
<reference evidence="1" key="1">
    <citation type="submission" date="2016-10" db="EMBL/GenBank/DDBJ databases">
        <title>Sequence of Gallionella enrichment culture.</title>
        <authorList>
            <person name="Poehlein A."/>
            <person name="Muehling M."/>
            <person name="Daniel R."/>
        </authorList>
    </citation>
    <scope>NUCLEOTIDE SEQUENCE</scope>
</reference>
<dbReference type="AlphaFoldDB" id="A0A1J5PLJ5"/>
<sequence>MFELDQFGDCARFQPLEIFQPAGLAAVQDALDQRIRALSSQGLGECATQEFIGSETERGLPLQLLAKFAHHRMRLVGAHPAELGHGRAQALHFPRAEVPHDLGCLILAQAQQQHGGAIQPGEIASFTGHRTATPSPHAPHAAGPA</sequence>
<name>A0A1J5PLJ5_9ZZZZ</name>
<accession>A0A1J5PLJ5</accession>
<proteinExistence type="predicted"/>
<dbReference type="EMBL" id="MLJW01003450">
    <property type="protein sequence ID" value="OIQ72034.1"/>
    <property type="molecule type" value="Genomic_DNA"/>
</dbReference>
<evidence type="ECO:0000313" key="1">
    <source>
        <dbReference type="EMBL" id="OIQ72034.1"/>
    </source>
</evidence>
<gene>
    <name evidence="1" type="ORF">GALL_463450</name>
</gene>
<organism evidence="1">
    <name type="scientific">mine drainage metagenome</name>
    <dbReference type="NCBI Taxonomy" id="410659"/>
    <lineage>
        <taxon>unclassified sequences</taxon>
        <taxon>metagenomes</taxon>
        <taxon>ecological metagenomes</taxon>
    </lineage>
</organism>
<comment type="caution">
    <text evidence="1">The sequence shown here is derived from an EMBL/GenBank/DDBJ whole genome shotgun (WGS) entry which is preliminary data.</text>
</comment>